<evidence type="ECO:0000313" key="3">
    <source>
        <dbReference type="Proteomes" id="UP000197097"/>
    </source>
</evidence>
<keyword evidence="1" id="KW-0732">Signal</keyword>
<feature type="signal peptide" evidence="1">
    <location>
        <begin position="1"/>
        <end position="24"/>
    </location>
</feature>
<evidence type="ECO:0000256" key="1">
    <source>
        <dbReference type="SAM" id="SignalP"/>
    </source>
</evidence>
<comment type="caution">
    <text evidence="2">The sequence shown here is derived from an EMBL/GenBank/DDBJ whole genome shotgun (WGS) entry which is preliminary data.</text>
</comment>
<keyword evidence="3" id="KW-1185">Reference proteome</keyword>
<protein>
    <submittedName>
        <fullName evidence="2">Uncharacterized protein</fullName>
    </submittedName>
</protein>
<dbReference type="RefSeq" id="WP_144036799.1">
    <property type="nucleotide sequence ID" value="NZ_NISJ01000010.1"/>
</dbReference>
<dbReference type="EMBL" id="NISJ01000010">
    <property type="protein sequence ID" value="OWQ94174.1"/>
    <property type="molecule type" value="Genomic_DNA"/>
</dbReference>
<feature type="chain" id="PRO_5012580247" evidence="1">
    <location>
        <begin position="25"/>
        <end position="77"/>
    </location>
</feature>
<proteinExistence type="predicted"/>
<reference evidence="2 3" key="1">
    <citation type="journal article" date="2002" name="Int. J. Syst. Evol. Microbiol.">
        <title>Sphingopyxis witflariensis sp. nov., isolated from activated sludge.</title>
        <authorList>
            <person name="Kampfer P."/>
            <person name="Witzenberger R."/>
            <person name="Denner E.B."/>
            <person name="Busse H.J."/>
            <person name="Neef A."/>
        </authorList>
    </citation>
    <scope>NUCLEOTIDE SEQUENCE [LARGE SCALE GENOMIC DNA]</scope>
    <source>
        <strain evidence="2 3">DSM 14551</strain>
    </source>
</reference>
<sequence>MMCRIWGAVPAAAALAFAPLASDAQLLIVPGCGAGARMLVLPQDPTAPDRGGGRDCAKACHAASDRRSKDQKKNCCI</sequence>
<dbReference type="AlphaFoldDB" id="A0A246JNE5"/>
<organism evidence="2 3">
    <name type="scientific">Sphingopyxis witflariensis</name>
    <dbReference type="NCBI Taxonomy" id="173675"/>
    <lineage>
        <taxon>Bacteria</taxon>
        <taxon>Pseudomonadati</taxon>
        <taxon>Pseudomonadota</taxon>
        <taxon>Alphaproteobacteria</taxon>
        <taxon>Sphingomonadales</taxon>
        <taxon>Sphingomonadaceae</taxon>
        <taxon>Sphingopyxis</taxon>
    </lineage>
</organism>
<evidence type="ECO:0000313" key="2">
    <source>
        <dbReference type="EMBL" id="OWQ94174.1"/>
    </source>
</evidence>
<accession>A0A246JNE5</accession>
<dbReference type="OrthoDB" id="7452458at2"/>
<name>A0A246JNE5_9SPHN</name>
<gene>
    <name evidence="2" type="ORF">CDQ91_16175</name>
</gene>
<dbReference type="Proteomes" id="UP000197097">
    <property type="component" value="Unassembled WGS sequence"/>
</dbReference>